<dbReference type="PANTHER" id="PTHR30404:SF6">
    <property type="entry name" value="N-ACETYLMURAMOYL-L-ALANINE AMIDASE AMIB"/>
    <property type="match status" value="1"/>
</dbReference>
<comment type="similarity">
    <text evidence="2">Belongs to the N-acetylmuramoyl-L-alanine amidase 3 family.</text>
</comment>
<keyword evidence="9" id="KW-1185">Reference proteome</keyword>
<gene>
    <name evidence="8" type="ORF">CWE15_05080</name>
</gene>
<evidence type="ECO:0000256" key="2">
    <source>
        <dbReference type="ARBA" id="ARBA00010860"/>
    </source>
</evidence>
<evidence type="ECO:0000256" key="3">
    <source>
        <dbReference type="ARBA" id="ARBA00011901"/>
    </source>
</evidence>
<dbReference type="InterPro" id="IPR050695">
    <property type="entry name" value="N-acetylmuramoyl_amidase_3"/>
</dbReference>
<dbReference type="Pfam" id="PF01476">
    <property type="entry name" value="LysM"/>
    <property type="match status" value="1"/>
</dbReference>
<dbReference type="Proteomes" id="UP000286976">
    <property type="component" value="Unassembled WGS sequence"/>
</dbReference>
<organism evidence="8 9">
    <name type="scientific">Aliidiomarina taiwanensis</name>
    <dbReference type="NCBI Taxonomy" id="946228"/>
    <lineage>
        <taxon>Bacteria</taxon>
        <taxon>Pseudomonadati</taxon>
        <taxon>Pseudomonadota</taxon>
        <taxon>Gammaproteobacteria</taxon>
        <taxon>Alteromonadales</taxon>
        <taxon>Idiomarinaceae</taxon>
        <taxon>Aliidiomarina</taxon>
    </lineage>
</organism>
<evidence type="ECO:0000256" key="5">
    <source>
        <dbReference type="ARBA" id="ARBA00023316"/>
    </source>
</evidence>
<dbReference type="Gene3D" id="3.10.350.10">
    <property type="entry name" value="LysM domain"/>
    <property type="match status" value="1"/>
</dbReference>
<dbReference type="InterPro" id="IPR018392">
    <property type="entry name" value="LysM"/>
</dbReference>
<evidence type="ECO:0000259" key="7">
    <source>
        <dbReference type="PROSITE" id="PS51782"/>
    </source>
</evidence>
<evidence type="ECO:0000313" key="8">
    <source>
        <dbReference type="EMBL" id="RUO42783.1"/>
    </source>
</evidence>
<comment type="catalytic activity">
    <reaction evidence="1">
        <text>Hydrolyzes the link between N-acetylmuramoyl residues and L-amino acid residues in certain cell-wall glycopeptides.</text>
        <dbReference type="EC" id="3.5.1.28"/>
    </reaction>
</comment>
<dbReference type="Pfam" id="PF11741">
    <property type="entry name" value="AMIN"/>
    <property type="match status" value="1"/>
</dbReference>
<accession>A0A432X7E8</accession>
<dbReference type="CDD" id="cd00118">
    <property type="entry name" value="LysM"/>
    <property type="match status" value="1"/>
</dbReference>
<name>A0A432X7E8_9GAMM</name>
<dbReference type="Gene3D" id="2.60.40.3500">
    <property type="match status" value="1"/>
</dbReference>
<keyword evidence="6" id="KW-0732">Signal</keyword>
<dbReference type="Pfam" id="PF01520">
    <property type="entry name" value="Amidase_3"/>
    <property type="match status" value="1"/>
</dbReference>
<dbReference type="GO" id="GO:0008745">
    <property type="term" value="F:N-acetylmuramoyl-L-alanine amidase activity"/>
    <property type="evidence" value="ECO:0007669"/>
    <property type="project" value="UniProtKB-EC"/>
</dbReference>
<dbReference type="EC" id="3.5.1.28" evidence="3"/>
<dbReference type="OrthoDB" id="9806267at2"/>
<dbReference type="GO" id="GO:0009253">
    <property type="term" value="P:peptidoglycan catabolic process"/>
    <property type="evidence" value="ECO:0007669"/>
    <property type="project" value="InterPro"/>
</dbReference>
<feature type="signal peptide" evidence="6">
    <location>
        <begin position="1"/>
        <end position="29"/>
    </location>
</feature>
<dbReference type="Gene3D" id="3.40.630.40">
    <property type="entry name" value="Zn-dependent exopeptidases"/>
    <property type="match status" value="1"/>
</dbReference>
<evidence type="ECO:0000256" key="1">
    <source>
        <dbReference type="ARBA" id="ARBA00001561"/>
    </source>
</evidence>
<dbReference type="PANTHER" id="PTHR30404">
    <property type="entry name" value="N-ACETYLMURAMOYL-L-ALANINE AMIDASE"/>
    <property type="match status" value="1"/>
</dbReference>
<reference evidence="8 9" key="1">
    <citation type="journal article" date="2011" name="Front. Microbiol.">
        <title>Genomic signatures of strain selection and enhancement in Bacillus atrophaeus var. globigii, a historical biowarfare simulant.</title>
        <authorList>
            <person name="Gibbons H.S."/>
            <person name="Broomall S.M."/>
            <person name="McNew L.A."/>
            <person name="Daligault H."/>
            <person name="Chapman C."/>
            <person name="Bruce D."/>
            <person name="Karavis M."/>
            <person name="Krepps M."/>
            <person name="McGregor P.A."/>
            <person name="Hong C."/>
            <person name="Park K.H."/>
            <person name="Akmal A."/>
            <person name="Feldman A."/>
            <person name="Lin J.S."/>
            <person name="Chang W.E."/>
            <person name="Higgs B.W."/>
            <person name="Demirev P."/>
            <person name="Lindquist J."/>
            <person name="Liem A."/>
            <person name="Fochler E."/>
            <person name="Read T.D."/>
            <person name="Tapia R."/>
            <person name="Johnson S."/>
            <person name="Bishop-Lilly K.A."/>
            <person name="Detter C."/>
            <person name="Han C."/>
            <person name="Sozhamannan S."/>
            <person name="Rosenzweig C.N."/>
            <person name="Skowronski E.W."/>
        </authorList>
    </citation>
    <scope>NUCLEOTIDE SEQUENCE [LARGE SCALE GENOMIC DNA]</scope>
    <source>
        <strain evidence="8 9">AIT1</strain>
    </source>
</reference>
<dbReference type="CDD" id="cd02696">
    <property type="entry name" value="MurNAc-LAA"/>
    <property type="match status" value="1"/>
</dbReference>
<feature type="chain" id="PRO_5019061752" description="N-acetylmuramoyl-L-alanine amidase" evidence="6">
    <location>
        <begin position="30"/>
        <end position="448"/>
    </location>
</feature>
<dbReference type="AlphaFoldDB" id="A0A432X7E8"/>
<dbReference type="RefSeq" id="WP_126756998.1">
    <property type="nucleotide sequence ID" value="NZ_PIPQ01000002.1"/>
</dbReference>
<dbReference type="SUPFAM" id="SSF53187">
    <property type="entry name" value="Zn-dependent exopeptidases"/>
    <property type="match status" value="1"/>
</dbReference>
<dbReference type="EMBL" id="PIPQ01000002">
    <property type="protein sequence ID" value="RUO42783.1"/>
    <property type="molecule type" value="Genomic_DNA"/>
</dbReference>
<comment type="caution">
    <text evidence="8">The sequence shown here is derived from an EMBL/GenBank/DDBJ whole genome shotgun (WGS) entry which is preliminary data.</text>
</comment>
<dbReference type="SMART" id="SM00257">
    <property type="entry name" value="LysM"/>
    <property type="match status" value="1"/>
</dbReference>
<dbReference type="SMART" id="SM00646">
    <property type="entry name" value="Ami_3"/>
    <property type="match status" value="1"/>
</dbReference>
<dbReference type="InterPro" id="IPR036779">
    <property type="entry name" value="LysM_dom_sf"/>
</dbReference>
<evidence type="ECO:0000256" key="4">
    <source>
        <dbReference type="ARBA" id="ARBA00022801"/>
    </source>
</evidence>
<dbReference type="SUPFAM" id="SSF54106">
    <property type="entry name" value="LysM domain"/>
    <property type="match status" value="1"/>
</dbReference>
<dbReference type="InterPro" id="IPR021731">
    <property type="entry name" value="AMIN_dom"/>
</dbReference>
<proteinExistence type="inferred from homology"/>
<protein>
    <recommendedName>
        <fullName evidence="3">N-acetylmuramoyl-L-alanine amidase</fullName>
        <ecNumber evidence="3">3.5.1.28</ecNumber>
    </recommendedName>
</protein>
<evidence type="ECO:0000313" key="9">
    <source>
        <dbReference type="Proteomes" id="UP000286976"/>
    </source>
</evidence>
<feature type="domain" description="LysM" evidence="7">
    <location>
        <begin position="402"/>
        <end position="445"/>
    </location>
</feature>
<keyword evidence="4" id="KW-0378">Hydrolase</keyword>
<evidence type="ECO:0000256" key="6">
    <source>
        <dbReference type="SAM" id="SignalP"/>
    </source>
</evidence>
<dbReference type="GO" id="GO:0030288">
    <property type="term" value="C:outer membrane-bounded periplasmic space"/>
    <property type="evidence" value="ECO:0007669"/>
    <property type="project" value="TreeGrafter"/>
</dbReference>
<dbReference type="PROSITE" id="PS51782">
    <property type="entry name" value="LYSM"/>
    <property type="match status" value="1"/>
</dbReference>
<dbReference type="GO" id="GO:0071555">
    <property type="term" value="P:cell wall organization"/>
    <property type="evidence" value="ECO:0007669"/>
    <property type="project" value="UniProtKB-KW"/>
</dbReference>
<keyword evidence="5" id="KW-0961">Cell wall biogenesis/degradation</keyword>
<sequence>MIKIKSLVTLKYVALICIACIATATAASAATIDKVRVWPSPDNTRVVFDVSAETKFTYFTLYENGPKRIVIDFQNTRNTVDLNTVEANTLLLTKIRPSSPKAAGDYRVVLEVTKRVSPEIYTLAPNGPYGHRVVVDLPGESLEVAAEPQIIRTAERSENRPVVVVIDAGHGGQDPGSIGPAGTYEKIVTLAVAKRLAAKINADPNMEAVLTRRSDYSMSLGQRASAIRKARGDFFISIHADAFTSPQPRGASVWVLSRRRSETEYGRALEDKERLSEELYELEPTLHQNGNDPHLVRALLDMRRDDSMQDGSLAAEILLAELGRVTTLHRPKPQGASFAVLSNIGTPSVLVELGFISNPHKERLLKSAAHQEKLANALYSGLRTHFIRHPIDGTALANLKEQRHVVQRGESLSRLAERYNTTVDAIVRLNNLNNTRIRIGQELQIPTT</sequence>
<dbReference type="InterPro" id="IPR002508">
    <property type="entry name" value="MurNAc-LAA_cat"/>
</dbReference>